<feature type="transmembrane region" description="Helical" evidence="11">
    <location>
        <begin position="91"/>
        <end position="109"/>
    </location>
</feature>
<dbReference type="EC" id="2.7.13.3" evidence="3"/>
<evidence type="ECO:0000256" key="7">
    <source>
        <dbReference type="ARBA" id="ARBA00022777"/>
    </source>
</evidence>
<sequence length="384" mass="41394">MSVRTRLSVVYGTLFLISAGLLVGVTYLLTVRAIDSSLGKPLVQVTYRGDGSTVADPLNGVNMMATAQREVDSELAARKQAVLDNLLRSSVLLLIALGLLAVLIGYVMAGRMLRPLHTVTETARRLSESTLHERIALKGPQDEIKDLADTFDRMLDRLHRAFDAQRRFVANASHELRTPLTINRTVLEVALAGRRNPPETKALAEVLLGNTARHERLIEGLLLLAKSERELATAAPVSLPDVARTAVDQVEVPPGLKITTDLDDAATFGDPVLLERCAVNLLENAVKYNIADGRVEIVTGRADGDAFLRVSNTGRPVPPYEIGRIFEPFRRLRNDRTGSAEGAGLGLSIVAAVVRVHGGTVEAVPRDGGGLIVTLRLHAPPSSA</sequence>
<dbReference type="PANTHER" id="PTHR45436">
    <property type="entry name" value="SENSOR HISTIDINE KINASE YKOH"/>
    <property type="match status" value="1"/>
</dbReference>
<keyword evidence="10 11" id="KW-0472">Membrane</keyword>
<dbReference type="PROSITE" id="PS50109">
    <property type="entry name" value="HIS_KIN"/>
    <property type="match status" value="1"/>
</dbReference>
<dbReference type="PROSITE" id="PS50885">
    <property type="entry name" value="HAMP"/>
    <property type="match status" value="1"/>
</dbReference>
<dbReference type="CDD" id="cd00082">
    <property type="entry name" value="HisKA"/>
    <property type="match status" value="1"/>
</dbReference>
<keyword evidence="8 11" id="KW-1133">Transmembrane helix</keyword>
<feature type="domain" description="HAMP" evidence="13">
    <location>
        <begin position="110"/>
        <end position="163"/>
    </location>
</feature>
<dbReference type="SMART" id="SM00388">
    <property type="entry name" value="HisKA"/>
    <property type="match status" value="1"/>
</dbReference>
<dbReference type="RefSeq" id="WP_161104567.1">
    <property type="nucleotide sequence ID" value="NZ_JBHLYI010000007.1"/>
</dbReference>
<organism evidence="14 15">
    <name type="scientific">Actinomadura rayongensis</name>
    <dbReference type="NCBI Taxonomy" id="1429076"/>
    <lineage>
        <taxon>Bacteria</taxon>
        <taxon>Bacillati</taxon>
        <taxon>Actinomycetota</taxon>
        <taxon>Actinomycetes</taxon>
        <taxon>Streptosporangiales</taxon>
        <taxon>Thermomonosporaceae</taxon>
        <taxon>Actinomadura</taxon>
    </lineage>
</organism>
<dbReference type="GO" id="GO:0005886">
    <property type="term" value="C:plasma membrane"/>
    <property type="evidence" value="ECO:0007669"/>
    <property type="project" value="UniProtKB-SubCell"/>
</dbReference>
<reference evidence="14 15" key="1">
    <citation type="submission" date="2019-12" db="EMBL/GenBank/DDBJ databases">
        <title>Nocardia macrotermitis sp. nov. and Nocardia aurantia sp. nov., isolated from the gut of the fungus growing-termite Macrotermes natalensis.</title>
        <authorList>
            <person name="Christine B."/>
            <person name="Rene B."/>
        </authorList>
    </citation>
    <scope>NUCLEOTIDE SEQUENCE [LARGE SCALE GENOMIC DNA]</scope>
    <source>
        <strain evidence="14 15">DSM 102126</strain>
    </source>
</reference>
<dbReference type="EMBL" id="WUTW01000004">
    <property type="protein sequence ID" value="MXQ66364.1"/>
    <property type="molecule type" value="Genomic_DNA"/>
</dbReference>
<evidence type="ECO:0000256" key="5">
    <source>
        <dbReference type="ARBA" id="ARBA00022679"/>
    </source>
</evidence>
<dbReference type="SUPFAM" id="SSF158472">
    <property type="entry name" value="HAMP domain-like"/>
    <property type="match status" value="1"/>
</dbReference>
<dbReference type="CDD" id="cd00075">
    <property type="entry name" value="HATPase"/>
    <property type="match status" value="1"/>
</dbReference>
<dbReference type="InterPro" id="IPR036890">
    <property type="entry name" value="HATPase_C_sf"/>
</dbReference>
<evidence type="ECO:0000256" key="4">
    <source>
        <dbReference type="ARBA" id="ARBA00022553"/>
    </source>
</evidence>
<dbReference type="InterPro" id="IPR050428">
    <property type="entry name" value="TCS_sensor_his_kinase"/>
</dbReference>
<comment type="subcellular location">
    <subcellularLocation>
        <location evidence="2">Cell membrane</location>
    </subcellularLocation>
</comment>
<name>A0A6I4WH93_9ACTN</name>
<dbReference type="Pfam" id="PF00672">
    <property type="entry name" value="HAMP"/>
    <property type="match status" value="1"/>
</dbReference>
<evidence type="ECO:0000256" key="10">
    <source>
        <dbReference type="ARBA" id="ARBA00023136"/>
    </source>
</evidence>
<evidence type="ECO:0000256" key="6">
    <source>
        <dbReference type="ARBA" id="ARBA00022692"/>
    </source>
</evidence>
<comment type="caution">
    <text evidence="14">The sequence shown here is derived from an EMBL/GenBank/DDBJ whole genome shotgun (WGS) entry which is preliminary data.</text>
</comment>
<evidence type="ECO:0000256" key="3">
    <source>
        <dbReference type="ARBA" id="ARBA00012438"/>
    </source>
</evidence>
<accession>A0A6I4WH93</accession>
<dbReference type="SMART" id="SM00387">
    <property type="entry name" value="HATPase_c"/>
    <property type="match status" value="1"/>
</dbReference>
<dbReference type="InterPro" id="IPR003661">
    <property type="entry name" value="HisK_dim/P_dom"/>
</dbReference>
<comment type="catalytic activity">
    <reaction evidence="1">
        <text>ATP + protein L-histidine = ADP + protein N-phospho-L-histidine.</text>
        <dbReference type="EC" id="2.7.13.3"/>
    </reaction>
</comment>
<dbReference type="InterPro" id="IPR003594">
    <property type="entry name" value="HATPase_dom"/>
</dbReference>
<evidence type="ECO:0000256" key="1">
    <source>
        <dbReference type="ARBA" id="ARBA00000085"/>
    </source>
</evidence>
<dbReference type="InterPro" id="IPR003660">
    <property type="entry name" value="HAMP_dom"/>
</dbReference>
<dbReference type="SMART" id="SM00304">
    <property type="entry name" value="HAMP"/>
    <property type="match status" value="1"/>
</dbReference>
<dbReference type="InterPro" id="IPR036097">
    <property type="entry name" value="HisK_dim/P_sf"/>
</dbReference>
<dbReference type="Proteomes" id="UP000431901">
    <property type="component" value="Unassembled WGS sequence"/>
</dbReference>
<evidence type="ECO:0000313" key="15">
    <source>
        <dbReference type="Proteomes" id="UP000431901"/>
    </source>
</evidence>
<evidence type="ECO:0000259" key="12">
    <source>
        <dbReference type="PROSITE" id="PS50109"/>
    </source>
</evidence>
<dbReference type="PRINTS" id="PR00344">
    <property type="entry name" value="BCTRLSENSOR"/>
</dbReference>
<feature type="transmembrane region" description="Helical" evidence="11">
    <location>
        <begin position="7"/>
        <end position="29"/>
    </location>
</feature>
<dbReference type="SUPFAM" id="SSF47384">
    <property type="entry name" value="Homodimeric domain of signal transducing histidine kinase"/>
    <property type="match status" value="1"/>
</dbReference>
<evidence type="ECO:0000256" key="9">
    <source>
        <dbReference type="ARBA" id="ARBA00023012"/>
    </source>
</evidence>
<dbReference type="GO" id="GO:0000155">
    <property type="term" value="F:phosphorelay sensor kinase activity"/>
    <property type="evidence" value="ECO:0007669"/>
    <property type="project" value="InterPro"/>
</dbReference>
<keyword evidence="15" id="KW-1185">Reference proteome</keyword>
<dbReference type="PANTHER" id="PTHR45436:SF5">
    <property type="entry name" value="SENSOR HISTIDINE KINASE TRCS"/>
    <property type="match status" value="1"/>
</dbReference>
<dbReference type="Pfam" id="PF00512">
    <property type="entry name" value="HisKA"/>
    <property type="match status" value="1"/>
</dbReference>
<dbReference type="InterPro" id="IPR005467">
    <property type="entry name" value="His_kinase_dom"/>
</dbReference>
<evidence type="ECO:0000256" key="11">
    <source>
        <dbReference type="SAM" id="Phobius"/>
    </source>
</evidence>
<proteinExistence type="predicted"/>
<evidence type="ECO:0000313" key="14">
    <source>
        <dbReference type="EMBL" id="MXQ66364.1"/>
    </source>
</evidence>
<feature type="domain" description="Histidine kinase" evidence="12">
    <location>
        <begin position="171"/>
        <end position="381"/>
    </location>
</feature>
<keyword evidence="6 11" id="KW-0812">Transmembrane</keyword>
<dbReference type="SUPFAM" id="SSF55874">
    <property type="entry name" value="ATPase domain of HSP90 chaperone/DNA topoisomerase II/histidine kinase"/>
    <property type="match status" value="1"/>
</dbReference>
<dbReference type="InterPro" id="IPR004358">
    <property type="entry name" value="Sig_transdc_His_kin-like_C"/>
</dbReference>
<dbReference type="OrthoDB" id="3224230at2"/>
<keyword evidence="7" id="KW-0418">Kinase</keyword>
<dbReference type="Gene3D" id="6.10.340.10">
    <property type="match status" value="1"/>
</dbReference>
<evidence type="ECO:0000259" key="13">
    <source>
        <dbReference type="PROSITE" id="PS50885"/>
    </source>
</evidence>
<dbReference type="Gene3D" id="1.10.287.130">
    <property type="match status" value="1"/>
</dbReference>
<evidence type="ECO:0000256" key="8">
    <source>
        <dbReference type="ARBA" id="ARBA00022989"/>
    </source>
</evidence>
<keyword evidence="4" id="KW-0597">Phosphoprotein</keyword>
<gene>
    <name evidence="14" type="ORF">GQ466_20300</name>
</gene>
<dbReference type="Gene3D" id="3.30.565.10">
    <property type="entry name" value="Histidine kinase-like ATPase, C-terminal domain"/>
    <property type="match status" value="1"/>
</dbReference>
<dbReference type="CDD" id="cd06225">
    <property type="entry name" value="HAMP"/>
    <property type="match status" value="1"/>
</dbReference>
<keyword evidence="9" id="KW-0902">Two-component regulatory system</keyword>
<keyword evidence="5" id="KW-0808">Transferase</keyword>
<dbReference type="AlphaFoldDB" id="A0A6I4WH93"/>
<protein>
    <recommendedName>
        <fullName evidence="3">histidine kinase</fullName>
        <ecNumber evidence="3">2.7.13.3</ecNumber>
    </recommendedName>
</protein>
<evidence type="ECO:0000256" key="2">
    <source>
        <dbReference type="ARBA" id="ARBA00004236"/>
    </source>
</evidence>
<dbReference type="Pfam" id="PF02518">
    <property type="entry name" value="HATPase_c"/>
    <property type="match status" value="1"/>
</dbReference>